<dbReference type="Gene3D" id="2.30.110.10">
    <property type="entry name" value="Electron Transport, Fmn-binding Protein, Chain A"/>
    <property type="match status" value="1"/>
</dbReference>
<proteinExistence type="predicted"/>
<dbReference type="InterPro" id="IPR002563">
    <property type="entry name" value="Flavin_Rdtase-like_dom"/>
</dbReference>
<dbReference type="GO" id="GO:0016646">
    <property type="term" value="F:oxidoreductase activity, acting on the CH-NH group of donors, NAD or NADP as acceptor"/>
    <property type="evidence" value="ECO:0007669"/>
    <property type="project" value="UniProtKB-ARBA"/>
</dbReference>
<dbReference type="STRING" id="686624.SAMN04488242_2184"/>
<keyword evidence="3" id="KW-1185">Reference proteome</keyword>
<sequence>MTIHSSHPFLPPPEEREPARRLRGRLPAPVSIWTSAADGRRDGWTISSLLVANGEPAELVALVNEDADWWELFRETGYATVNVLGPGQGWIADVFARVAPSPGGVFRTGDWTDAPHGPRLAGCSAWVGARLVDPYPPSAGWGLLVRATVESVELAEGVPALEHLGGHYR</sequence>
<dbReference type="SUPFAM" id="SSF50475">
    <property type="entry name" value="FMN-binding split barrel"/>
    <property type="match status" value="1"/>
</dbReference>
<dbReference type="SMART" id="SM00903">
    <property type="entry name" value="Flavin_Reduct"/>
    <property type="match status" value="1"/>
</dbReference>
<feature type="domain" description="Flavin reductase like" evidence="1">
    <location>
        <begin position="23"/>
        <end position="169"/>
    </location>
</feature>
<protein>
    <submittedName>
        <fullName evidence="2">NADH-FMN oxidoreductase RutF, flavin reductase (DIM6/NTAB) family</fullName>
    </submittedName>
</protein>
<reference evidence="2 3" key="1">
    <citation type="submission" date="2016-10" db="EMBL/GenBank/DDBJ databases">
        <authorList>
            <person name="de Groot N.N."/>
        </authorList>
    </citation>
    <scope>NUCLEOTIDE SEQUENCE [LARGE SCALE GENOMIC DNA]</scope>
    <source>
        <strain evidence="2 3">CGMCC 1.9159</strain>
    </source>
</reference>
<dbReference type="RefSeq" id="WP_093252028.1">
    <property type="nucleotide sequence ID" value="NZ_FNGP01000004.1"/>
</dbReference>
<dbReference type="EMBL" id="FNGP01000004">
    <property type="protein sequence ID" value="SDL63181.1"/>
    <property type="molecule type" value="Genomic_DNA"/>
</dbReference>
<dbReference type="InterPro" id="IPR012349">
    <property type="entry name" value="Split_barrel_FMN-bd"/>
</dbReference>
<dbReference type="Pfam" id="PF01613">
    <property type="entry name" value="Flavin_Reduct"/>
    <property type="match status" value="1"/>
</dbReference>
<evidence type="ECO:0000313" key="3">
    <source>
        <dbReference type="Proteomes" id="UP000199475"/>
    </source>
</evidence>
<dbReference type="AlphaFoldDB" id="A0A1G9LMW6"/>
<dbReference type="GO" id="GO:0010181">
    <property type="term" value="F:FMN binding"/>
    <property type="evidence" value="ECO:0007669"/>
    <property type="project" value="InterPro"/>
</dbReference>
<accession>A0A1G9LMW6</accession>
<evidence type="ECO:0000259" key="1">
    <source>
        <dbReference type="SMART" id="SM00903"/>
    </source>
</evidence>
<dbReference type="OrthoDB" id="3394673at2"/>
<dbReference type="Proteomes" id="UP000199475">
    <property type="component" value="Unassembled WGS sequence"/>
</dbReference>
<name>A0A1G9LMW6_9ACTN</name>
<evidence type="ECO:0000313" key="2">
    <source>
        <dbReference type="EMBL" id="SDL63181.1"/>
    </source>
</evidence>
<gene>
    <name evidence="2" type="ORF">SAMN04488242_2184</name>
</gene>
<organism evidence="2 3">
    <name type="scientific">Tessaracoccus oleiagri</name>
    <dbReference type="NCBI Taxonomy" id="686624"/>
    <lineage>
        <taxon>Bacteria</taxon>
        <taxon>Bacillati</taxon>
        <taxon>Actinomycetota</taxon>
        <taxon>Actinomycetes</taxon>
        <taxon>Propionibacteriales</taxon>
        <taxon>Propionibacteriaceae</taxon>
        <taxon>Tessaracoccus</taxon>
    </lineage>
</organism>